<gene>
    <name evidence="9" type="primary">LOC101854342</name>
</gene>
<protein>
    <submittedName>
        <fullName evidence="9">Tigger transposable element-derived protein 4</fullName>
    </submittedName>
</protein>
<keyword evidence="2 4" id="KW-0238">DNA-binding</keyword>
<feature type="region of interest" description="Disordered" evidence="5">
    <location>
        <begin position="472"/>
        <end position="501"/>
    </location>
</feature>
<evidence type="ECO:0000256" key="4">
    <source>
        <dbReference type="PROSITE-ProRule" id="PRU00320"/>
    </source>
</evidence>
<dbReference type="InterPro" id="IPR009057">
    <property type="entry name" value="Homeodomain-like_sf"/>
</dbReference>
<dbReference type="Gene3D" id="1.10.10.60">
    <property type="entry name" value="Homeodomain-like"/>
    <property type="match status" value="2"/>
</dbReference>
<dbReference type="Proteomes" id="UP000694888">
    <property type="component" value="Unplaced"/>
</dbReference>
<dbReference type="InterPro" id="IPR006600">
    <property type="entry name" value="HTH_CenpB_DNA-bd_dom"/>
</dbReference>
<proteinExistence type="predicted"/>
<dbReference type="InterPro" id="IPR004875">
    <property type="entry name" value="DDE_SF_endonuclease_dom"/>
</dbReference>
<keyword evidence="8" id="KW-1185">Reference proteome</keyword>
<reference evidence="9" key="1">
    <citation type="submission" date="2025-08" db="UniProtKB">
        <authorList>
            <consortium name="RefSeq"/>
        </authorList>
    </citation>
    <scope>IDENTIFICATION</scope>
</reference>
<accession>A0ABM0JUV1</accession>
<keyword evidence="3 4" id="KW-0539">Nucleus</keyword>
<dbReference type="InterPro" id="IPR050863">
    <property type="entry name" value="CenT-Element_Derived"/>
</dbReference>
<comment type="subcellular location">
    <subcellularLocation>
        <location evidence="1 4">Nucleus</location>
    </subcellularLocation>
</comment>
<dbReference type="Pfam" id="PF04218">
    <property type="entry name" value="CENP-B_N"/>
    <property type="match status" value="1"/>
</dbReference>
<feature type="DNA-binding region" description="H-T-H motif" evidence="4">
    <location>
        <begin position="61"/>
        <end position="81"/>
    </location>
</feature>
<dbReference type="Pfam" id="PF03184">
    <property type="entry name" value="DDE_1"/>
    <property type="match status" value="1"/>
</dbReference>
<evidence type="ECO:0000256" key="2">
    <source>
        <dbReference type="ARBA" id="ARBA00023125"/>
    </source>
</evidence>
<dbReference type="InterPro" id="IPR007889">
    <property type="entry name" value="HTH_Psq"/>
</dbReference>
<dbReference type="PROSITE" id="PS50960">
    <property type="entry name" value="HTH_PSQ"/>
    <property type="match status" value="1"/>
</dbReference>
<evidence type="ECO:0000259" key="6">
    <source>
        <dbReference type="PROSITE" id="PS50960"/>
    </source>
</evidence>
<organism evidence="8 9">
    <name type="scientific">Aplysia californica</name>
    <name type="common">California sea hare</name>
    <dbReference type="NCBI Taxonomy" id="6500"/>
    <lineage>
        <taxon>Eukaryota</taxon>
        <taxon>Metazoa</taxon>
        <taxon>Spiralia</taxon>
        <taxon>Lophotrochozoa</taxon>
        <taxon>Mollusca</taxon>
        <taxon>Gastropoda</taxon>
        <taxon>Heterobranchia</taxon>
        <taxon>Euthyneura</taxon>
        <taxon>Tectipleura</taxon>
        <taxon>Aplysiida</taxon>
        <taxon>Aplysioidea</taxon>
        <taxon>Aplysiidae</taxon>
        <taxon>Aplysia</taxon>
    </lineage>
</organism>
<dbReference type="PROSITE" id="PS51253">
    <property type="entry name" value="HTH_CENPB"/>
    <property type="match status" value="1"/>
</dbReference>
<evidence type="ECO:0000313" key="8">
    <source>
        <dbReference type="Proteomes" id="UP000694888"/>
    </source>
</evidence>
<evidence type="ECO:0000256" key="5">
    <source>
        <dbReference type="SAM" id="MobiDB-lite"/>
    </source>
</evidence>
<evidence type="ECO:0000256" key="3">
    <source>
        <dbReference type="ARBA" id="ARBA00023242"/>
    </source>
</evidence>
<dbReference type="Pfam" id="PF03221">
    <property type="entry name" value="HTH_Tnp_Tc5"/>
    <property type="match status" value="1"/>
</dbReference>
<evidence type="ECO:0000313" key="9">
    <source>
        <dbReference type="RefSeq" id="XP_005102045.1"/>
    </source>
</evidence>
<dbReference type="RefSeq" id="XP_005102045.1">
    <property type="nucleotide sequence ID" value="XM_005101988.3"/>
</dbReference>
<dbReference type="PANTHER" id="PTHR19303:SF73">
    <property type="entry name" value="PROTEIN PDC2"/>
    <property type="match status" value="1"/>
</dbReference>
<dbReference type="SUPFAM" id="SSF46689">
    <property type="entry name" value="Homeodomain-like"/>
    <property type="match status" value="2"/>
</dbReference>
<evidence type="ECO:0000259" key="7">
    <source>
        <dbReference type="PROSITE" id="PS51253"/>
    </source>
</evidence>
<name>A0ABM0JUV1_APLCA</name>
<feature type="domain" description="HTH psq-type" evidence="6">
    <location>
        <begin position="38"/>
        <end position="85"/>
    </location>
</feature>
<evidence type="ECO:0000256" key="1">
    <source>
        <dbReference type="ARBA" id="ARBA00004123"/>
    </source>
</evidence>
<dbReference type="GeneID" id="101854342"/>
<sequence length="559" mass="62935">MFILSPYIAESGHIFYYCSVPAGLLSLSFSSSGTMTMKRKNLSIEMKIKLLADVDKKLLSKKEIAAKYGIPHNTLSTIVKNREKIESLTSRDLQPERKRQRKCGSADVDRALFVWCKQARSINAPISRTIMQTQAELIAAELGDVDFKASPGWLDRFRRRHGIAYQTMSGEAASVNQTVVSDWQKTVLSALLKDYSPRDIFNAGETGLFFRCLPDKTDTFKGKKCTGGQQAKDRLTVMVAANMDGSEKLPLLVIGKTTKPRCFSNAKSLPVDYRADRKAWMTSGIFEDWLRKLDRKFLIQGRSILMIVDKCPSHPVVYGLAAIRLKFWPANRSSHSQPCDQGIIHSFKRHYREKVVKRFLAYISGGQSASGDSSAFHISVLDALYYMRWAWDRVSRKTVANCFRRAGFLDTGPPNSSREEVNDTDTQRVADDAGESVMGELFDRLRESAVVTITAEEYVCFDTKVETALEMSVSSERVNSISDTKESESEEDDGEIEPGAKVSADEAKDAMKKLMQYAQQHEQGEKLFSILMSAEDAIDELTQRPKKQTSIKQFFTKLK</sequence>
<dbReference type="PANTHER" id="PTHR19303">
    <property type="entry name" value="TRANSPOSON"/>
    <property type="match status" value="1"/>
</dbReference>
<feature type="domain" description="HTH CENPB-type" evidence="7">
    <location>
        <begin position="96"/>
        <end position="167"/>
    </location>
</feature>
<dbReference type="SMART" id="SM00674">
    <property type="entry name" value="CENPB"/>
    <property type="match status" value="1"/>
</dbReference>